<evidence type="ECO:0000256" key="1">
    <source>
        <dbReference type="SAM" id="Phobius"/>
    </source>
</evidence>
<dbReference type="EMBL" id="CP042913">
    <property type="protein sequence ID" value="QEG33679.1"/>
    <property type="molecule type" value="Genomic_DNA"/>
</dbReference>
<dbReference type="RefSeq" id="WP_148072412.1">
    <property type="nucleotide sequence ID" value="NZ_CP042913.1"/>
</dbReference>
<reference evidence="2 3" key="1">
    <citation type="submission" date="2019-08" db="EMBL/GenBank/DDBJ databases">
        <title>Deep-cultivation of Planctomycetes and their phenomic and genomic characterization uncovers novel biology.</title>
        <authorList>
            <person name="Wiegand S."/>
            <person name="Jogler M."/>
            <person name="Boedeker C."/>
            <person name="Pinto D."/>
            <person name="Vollmers J."/>
            <person name="Rivas-Marin E."/>
            <person name="Kohn T."/>
            <person name="Peeters S.H."/>
            <person name="Heuer A."/>
            <person name="Rast P."/>
            <person name="Oberbeckmann S."/>
            <person name="Bunk B."/>
            <person name="Jeske O."/>
            <person name="Meyerdierks A."/>
            <person name="Storesund J.E."/>
            <person name="Kallscheuer N."/>
            <person name="Luecker S."/>
            <person name="Lage O.M."/>
            <person name="Pohl T."/>
            <person name="Merkel B.J."/>
            <person name="Hornburger P."/>
            <person name="Mueller R.-W."/>
            <person name="Bruemmer F."/>
            <person name="Labrenz M."/>
            <person name="Spormann A.M."/>
            <person name="Op den Camp H."/>
            <person name="Overmann J."/>
            <person name="Amann R."/>
            <person name="Jetten M.S.M."/>
            <person name="Mascher T."/>
            <person name="Medema M.H."/>
            <person name="Devos D.P."/>
            <person name="Kaster A.-K."/>
            <person name="Ovreas L."/>
            <person name="Rohde M."/>
            <person name="Galperin M.Y."/>
            <person name="Jogler C."/>
        </authorList>
    </citation>
    <scope>NUCLEOTIDE SEQUENCE [LARGE SCALE GENOMIC DNA]</scope>
    <source>
        <strain evidence="2 3">Pr1d</strain>
    </source>
</reference>
<dbReference type="AlphaFoldDB" id="A0A5B9Q7N3"/>
<feature type="transmembrane region" description="Helical" evidence="1">
    <location>
        <begin position="6"/>
        <end position="27"/>
    </location>
</feature>
<name>A0A5B9Q7N3_9BACT</name>
<sequence length="98" mass="10600">MFIVAASQAPVVFLMWILPTVLIATIGARSISKNARVRVAAIVIGVLAALGVFAILFYADERGWWNLSLWWTGAAMVIATALAMVFFSVIQTRFTAGP</sequence>
<dbReference type="Proteomes" id="UP000323917">
    <property type="component" value="Chromosome"/>
</dbReference>
<keyword evidence="3" id="KW-1185">Reference proteome</keyword>
<keyword evidence="1" id="KW-0472">Membrane</keyword>
<organism evidence="2 3">
    <name type="scientific">Bythopirellula goksoeyrii</name>
    <dbReference type="NCBI Taxonomy" id="1400387"/>
    <lineage>
        <taxon>Bacteria</taxon>
        <taxon>Pseudomonadati</taxon>
        <taxon>Planctomycetota</taxon>
        <taxon>Planctomycetia</taxon>
        <taxon>Pirellulales</taxon>
        <taxon>Lacipirellulaceae</taxon>
        <taxon>Bythopirellula</taxon>
    </lineage>
</organism>
<feature type="transmembrane region" description="Helical" evidence="1">
    <location>
        <begin position="39"/>
        <end position="58"/>
    </location>
</feature>
<protein>
    <submittedName>
        <fullName evidence="2">Uncharacterized protein</fullName>
    </submittedName>
</protein>
<keyword evidence="1" id="KW-0812">Transmembrane</keyword>
<proteinExistence type="predicted"/>
<evidence type="ECO:0000313" key="2">
    <source>
        <dbReference type="EMBL" id="QEG33679.1"/>
    </source>
</evidence>
<dbReference type="KEGG" id="bgok:Pr1d_09430"/>
<keyword evidence="1" id="KW-1133">Transmembrane helix</keyword>
<evidence type="ECO:0000313" key="3">
    <source>
        <dbReference type="Proteomes" id="UP000323917"/>
    </source>
</evidence>
<feature type="transmembrane region" description="Helical" evidence="1">
    <location>
        <begin position="70"/>
        <end position="90"/>
    </location>
</feature>
<gene>
    <name evidence="2" type="ORF">Pr1d_09430</name>
</gene>
<accession>A0A5B9Q7N3</accession>